<dbReference type="SMART" id="SM00320">
    <property type="entry name" value="WD40"/>
    <property type="match status" value="1"/>
</dbReference>
<dbReference type="GO" id="GO:0000278">
    <property type="term" value="P:mitotic cell cycle"/>
    <property type="evidence" value="ECO:0007669"/>
    <property type="project" value="TreeGrafter"/>
</dbReference>
<evidence type="ECO:0000256" key="1">
    <source>
        <dbReference type="PROSITE-ProRule" id="PRU00221"/>
    </source>
</evidence>
<dbReference type="Gene3D" id="2.130.10.10">
    <property type="entry name" value="YVTN repeat-like/Quinoprotein amine dehydrogenase"/>
    <property type="match status" value="1"/>
</dbReference>
<dbReference type="AlphaFoldDB" id="A0A1I8JHL0"/>
<dbReference type="Proteomes" id="UP000095280">
    <property type="component" value="Unplaced"/>
</dbReference>
<dbReference type="GO" id="GO:0003682">
    <property type="term" value="F:chromatin binding"/>
    <property type="evidence" value="ECO:0007669"/>
    <property type="project" value="TreeGrafter"/>
</dbReference>
<reference evidence="3" key="1">
    <citation type="submission" date="2016-11" db="UniProtKB">
        <authorList>
            <consortium name="WormBaseParasite"/>
        </authorList>
    </citation>
    <scope>IDENTIFICATION</scope>
</reference>
<dbReference type="GO" id="GO:0006261">
    <property type="term" value="P:DNA-templated DNA replication"/>
    <property type="evidence" value="ECO:0007669"/>
    <property type="project" value="TreeGrafter"/>
</dbReference>
<sequence length="197" mass="21104">FVSALDRHGQVHVFDAASCERLHTCDTGSPEPATAVAVRPPHLLIGIEAKVELQLDDGDCYVGEVALKGHSGPLLSVALDPEGEFFATSACDGTARIWQAASGKQIKSWPVAKACSDPALAASPCPLVWEPMAGRLLAMPFDCELRLLASAWSIAWSDAPLREASLRQAAPYFALRSPGLCPVNQLCWWWRSPQAGA</sequence>
<accession>A0A1I8JHL0</accession>
<dbReference type="Pfam" id="PF00400">
    <property type="entry name" value="WD40"/>
    <property type="match status" value="1"/>
</dbReference>
<dbReference type="PANTHER" id="PTHR19932">
    <property type="entry name" value="WD REPEAT AND HMG-BOX DNA BINDING PROTEIN"/>
    <property type="match status" value="1"/>
</dbReference>
<dbReference type="PANTHER" id="PTHR19932:SF10">
    <property type="entry name" value="WD REPEAT AND HMG-BOX DNA-BINDING PROTEIN 1"/>
    <property type="match status" value="1"/>
</dbReference>
<feature type="repeat" description="WD" evidence="1">
    <location>
        <begin position="67"/>
        <end position="108"/>
    </location>
</feature>
<dbReference type="PROSITE" id="PS50082">
    <property type="entry name" value="WD_REPEATS_2"/>
    <property type="match status" value="1"/>
</dbReference>
<dbReference type="GO" id="GO:0043596">
    <property type="term" value="C:nuclear replication fork"/>
    <property type="evidence" value="ECO:0007669"/>
    <property type="project" value="TreeGrafter"/>
</dbReference>
<dbReference type="InterPro" id="IPR001680">
    <property type="entry name" value="WD40_rpt"/>
</dbReference>
<name>A0A1I8JHL0_9PLAT</name>
<organism evidence="2 3">
    <name type="scientific">Macrostomum lignano</name>
    <dbReference type="NCBI Taxonomy" id="282301"/>
    <lineage>
        <taxon>Eukaryota</taxon>
        <taxon>Metazoa</taxon>
        <taxon>Spiralia</taxon>
        <taxon>Lophotrochozoa</taxon>
        <taxon>Platyhelminthes</taxon>
        <taxon>Rhabditophora</taxon>
        <taxon>Macrostomorpha</taxon>
        <taxon>Macrostomida</taxon>
        <taxon>Macrostomidae</taxon>
        <taxon>Macrostomum</taxon>
    </lineage>
</organism>
<keyword evidence="1" id="KW-0853">WD repeat</keyword>
<dbReference type="WBParaSite" id="maker-uti_cns_0047907-snap-gene-0.22-mRNA-1">
    <property type="protein sequence ID" value="maker-uti_cns_0047907-snap-gene-0.22-mRNA-1"/>
    <property type="gene ID" value="maker-uti_cns_0047907-snap-gene-0.22"/>
</dbReference>
<keyword evidence="2" id="KW-1185">Reference proteome</keyword>
<dbReference type="InterPro" id="IPR011047">
    <property type="entry name" value="Quinoprotein_ADH-like_sf"/>
</dbReference>
<evidence type="ECO:0000313" key="2">
    <source>
        <dbReference type="Proteomes" id="UP000095280"/>
    </source>
</evidence>
<dbReference type="SUPFAM" id="SSF50998">
    <property type="entry name" value="Quinoprotein alcohol dehydrogenase-like"/>
    <property type="match status" value="1"/>
</dbReference>
<proteinExistence type="predicted"/>
<dbReference type="InterPro" id="IPR015943">
    <property type="entry name" value="WD40/YVTN_repeat-like_dom_sf"/>
</dbReference>
<dbReference type="GO" id="GO:0006281">
    <property type="term" value="P:DNA repair"/>
    <property type="evidence" value="ECO:0007669"/>
    <property type="project" value="TreeGrafter"/>
</dbReference>
<protein>
    <submittedName>
        <fullName evidence="3">WD_REPEATS_REGION domain-containing protein</fullName>
    </submittedName>
</protein>
<dbReference type="PROSITE" id="PS50294">
    <property type="entry name" value="WD_REPEATS_REGION"/>
    <property type="match status" value="1"/>
</dbReference>
<evidence type="ECO:0000313" key="3">
    <source>
        <dbReference type="WBParaSite" id="maker-uti_cns_0047907-snap-gene-0.22-mRNA-1"/>
    </source>
</evidence>